<evidence type="ECO:0000313" key="13">
    <source>
        <dbReference type="Proteomes" id="UP000054715"/>
    </source>
</evidence>
<dbReference type="UniPathway" id="UPA00053">
    <property type="reaction ID" value="UER00086"/>
</dbReference>
<dbReference type="CDD" id="cd00466">
    <property type="entry name" value="DHQase_II"/>
    <property type="match status" value="1"/>
</dbReference>
<dbReference type="NCBIfam" id="NF003807">
    <property type="entry name" value="PRK05395.1-4"/>
    <property type="match status" value="1"/>
</dbReference>
<dbReference type="GO" id="GO:0003855">
    <property type="term" value="F:3-dehydroquinate dehydratase activity"/>
    <property type="evidence" value="ECO:0007669"/>
    <property type="project" value="UniProtKB-UniRule"/>
</dbReference>
<gene>
    <name evidence="8 12" type="primary">aroQ</name>
    <name evidence="12" type="ORF">Ljam_2620</name>
</gene>
<dbReference type="GO" id="GO:0019631">
    <property type="term" value="P:quinate catabolic process"/>
    <property type="evidence" value="ECO:0007669"/>
    <property type="project" value="TreeGrafter"/>
</dbReference>
<accession>A0A0W0ULL7</accession>
<feature type="binding site" evidence="8 10">
    <location>
        <position position="101"/>
    </location>
    <ligand>
        <name>substrate</name>
    </ligand>
</feature>
<organism evidence="12 13">
    <name type="scientific">Legionella jamestowniensis</name>
    <dbReference type="NCBI Taxonomy" id="455"/>
    <lineage>
        <taxon>Bacteria</taxon>
        <taxon>Pseudomonadati</taxon>
        <taxon>Pseudomonadota</taxon>
        <taxon>Gammaproteobacteria</taxon>
        <taxon>Legionellales</taxon>
        <taxon>Legionellaceae</taxon>
        <taxon>Legionella</taxon>
    </lineage>
</organism>
<dbReference type="PANTHER" id="PTHR21272">
    <property type="entry name" value="CATABOLIC 3-DEHYDROQUINASE"/>
    <property type="match status" value="1"/>
</dbReference>
<protein>
    <recommendedName>
        <fullName evidence="6 8">3-dehydroquinate dehydratase</fullName>
        <shortName evidence="8">3-dehydroquinase</shortName>
        <ecNumber evidence="6 8">4.2.1.10</ecNumber>
    </recommendedName>
    <alternativeName>
        <fullName evidence="8">Type II DHQase</fullName>
    </alternativeName>
</protein>
<reference evidence="12 13" key="1">
    <citation type="submission" date="2015-11" db="EMBL/GenBank/DDBJ databases">
        <title>Genomic analysis of 38 Legionella species identifies large and diverse effector repertoires.</title>
        <authorList>
            <person name="Burstein D."/>
            <person name="Amaro F."/>
            <person name="Zusman T."/>
            <person name="Lifshitz Z."/>
            <person name="Cohen O."/>
            <person name="Gilbert J.A."/>
            <person name="Pupko T."/>
            <person name="Shuman H.A."/>
            <person name="Segal G."/>
        </authorList>
    </citation>
    <scope>NUCLEOTIDE SEQUENCE [LARGE SCALE GENOMIC DNA]</scope>
    <source>
        <strain evidence="12 13">JA-26-G1-E2</strain>
    </source>
</reference>
<dbReference type="HAMAP" id="MF_00169">
    <property type="entry name" value="AroQ"/>
    <property type="match status" value="1"/>
</dbReference>
<keyword evidence="8" id="KW-0028">Amino-acid biosynthesis</keyword>
<dbReference type="AlphaFoldDB" id="A0A0W0ULL7"/>
<dbReference type="PROSITE" id="PS01029">
    <property type="entry name" value="DEHYDROQUINASE_II"/>
    <property type="match status" value="1"/>
</dbReference>
<dbReference type="NCBIfam" id="NF003804">
    <property type="entry name" value="PRK05395.1-1"/>
    <property type="match status" value="1"/>
</dbReference>
<dbReference type="STRING" id="455.Ljam_2620"/>
<keyword evidence="7 8" id="KW-0456">Lyase</keyword>
<evidence type="ECO:0000256" key="7">
    <source>
        <dbReference type="ARBA" id="ARBA00023239"/>
    </source>
</evidence>
<evidence type="ECO:0000256" key="2">
    <source>
        <dbReference type="ARBA" id="ARBA00003924"/>
    </source>
</evidence>
<dbReference type="NCBIfam" id="NF003806">
    <property type="entry name" value="PRK05395.1-3"/>
    <property type="match status" value="1"/>
</dbReference>
<dbReference type="EMBL" id="LNYG01000013">
    <property type="protein sequence ID" value="KTD08425.1"/>
    <property type="molecule type" value="Genomic_DNA"/>
</dbReference>
<name>A0A0W0ULL7_9GAMM</name>
<dbReference type="PANTHER" id="PTHR21272:SF3">
    <property type="entry name" value="CATABOLIC 3-DEHYDROQUINASE"/>
    <property type="match status" value="1"/>
</dbReference>
<evidence type="ECO:0000256" key="3">
    <source>
        <dbReference type="ARBA" id="ARBA00004902"/>
    </source>
</evidence>
<dbReference type="GO" id="GO:0009423">
    <property type="term" value="P:chorismate biosynthetic process"/>
    <property type="evidence" value="ECO:0007669"/>
    <property type="project" value="UniProtKB-UniRule"/>
</dbReference>
<dbReference type="NCBIfam" id="TIGR01088">
    <property type="entry name" value="aroQ"/>
    <property type="match status" value="1"/>
</dbReference>
<sequence>MPISSDIWTLLQSSGRIPSILSNQLIMKKILVLHGPNLNRLGLREPEVYGCVTLEELNKELIQEAKVAGFMLTSEQSNSEAELITLIHEAAEKGIDYIIINPAAFTHTSIALRDALLAVKLPFIEVHISNIYAREPFRQHSYFSDIAAGVISGLGIKGYSLALQAIINELNH</sequence>
<dbReference type="InterPro" id="IPR001874">
    <property type="entry name" value="DHquinase_II"/>
</dbReference>
<dbReference type="Gene3D" id="3.40.50.9100">
    <property type="entry name" value="Dehydroquinase, class II"/>
    <property type="match status" value="1"/>
</dbReference>
<evidence type="ECO:0000256" key="8">
    <source>
        <dbReference type="HAMAP-Rule" id="MF_00169"/>
    </source>
</evidence>
<evidence type="ECO:0000313" key="12">
    <source>
        <dbReference type="EMBL" id="KTD08425.1"/>
    </source>
</evidence>
<dbReference type="SUPFAM" id="SSF52304">
    <property type="entry name" value="Type II 3-dehydroquinate dehydratase"/>
    <property type="match status" value="1"/>
</dbReference>
<evidence type="ECO:0000256" key="11">
    <source>
        <dbReference type="PIRSR" id="PIRSR001399-3"/>
    </source>
</evidence>
<dbReference type="Pfam" id="PF01220">
    <property type="entry name" value="DHquinase_II"/>
    <property type="match status" value="1"/>
</dbReference>
<dbReference type="NCBIfam" id="NF003805">
    <property type="entry name" value="PRK05395.1-2"/>
    <property type="match status" value="1"/>
</dbReference>
<dbReference type="PIRSF" id="PIRSF001399">
    <property type="entry name" value="DHquinase_II"/>
    <property type="match status" value="1"/>
</dbReference>
<dbReference type="PATRIC" id="fig|455.5.peg.2756"/>
<comment type="function">
    <text evidence="2 8">Catalyzes a trans-dehydration via an enolate intermediate.</text>
</comment>
<comment type="subunit">
    <text evidence="5 8">Homododecamer.</text>
</comment>
<comment type="similarity">
    <text evidence="4 8">Belongs to the type-II 3-dehydroquinase family.</text>
</comment>
<feature type="binding site" evidence="8 10">
    <location>
        <position position="107"/>
    </location>
    <ligand>
        <name>substrate</name>
    </ligand>
</feature>
<proteinExistence type="inferred from homology"/>
<dbReference type="InterPro" id="IPR018509">
    <property type="entry name" value="DHquinase_II_CS"/>
</dbReference>
<comment type="pathway">
    <text evidence="3 8">Metabolic intermediate biosynthesis; chorismate biosynthesis; chorismate from D-erythrose 4-phosphate and phosphoenolpyruvate: step 3/7.</text>
</comment>
<feature type="binding site" evidence="8 10">
    <location>
        <begin position="128"/>
        <end position="129"/>
    </location>
    <ligand>
        <name>substrate</name>
    </ligand>
</feature>
<evidence type="ECO:0000256" key="9">
    <source>
        <dbReference type="PIRSR" id="PIRSR001399-1"/>
    </source>
</evidence>
<dbReference type="InterPro" id="IPR036441">
    <property type="entry name" value="DHquinase_II_sf"/>
</dbReference>
<evidence type="ECO:0000256" key="6">
    <source>
        <dbReference type="ARBA" id="ARBA00012060"/>
    </source>
</evidence>
<comment type="catalytic activity">
    <reaction evidence="1 8">
        <text>3-dehydroquinate = 3-dehydroshikimate + H2O</text>
        <dbReference type="Rhea" id="RHEA:21096"/>
        <dbReference type="ChEBI" id="CHEBI:15377"/>
        <dbReference type="ChEBI" id="CHEBI:16630"/>
        <dbReference type="ChEBI" id="CHEBI:32364"/>
        <dbReference type="EC" id="4.2.1.10"/>
    </reaction>
</comment>
<feature type="active site" description="Proton acceptor" evidence="8 9">
    <location>
        <position position="49"/>
    </location>
</feature>
<keyword evidence="8" id="KW-0057">Aromatic amino acid biosynthesis</keyword>
<dbReference type="GO" id="GO:0008652">
    <property type="term" value="P:amino acid biosynthetic process"/>
    <property type="evidence" value="ECO:0007669"/>
    <property type="project" value="UniProtKB-KW"/>
</dbReference>
<feature type="binding site" evidence="8 10">
    <location>
        <position position="114"/>
    </location>
    <ligand>
        <name>substrate</name>
    </ligand>
</feature>
<evidence type="ECO:0000256" key="5">
    <source>
        <dbReference type="ARBA" id="ARBA00011193"/>
    </source>
</evidence>
<dbReference type="EC" id="4.2.1.10" evidence="6 8"/>
<dbReference type="GO" id="GO:0009073">
    <property type="term" value="P:aromatic amino acid family biosynthetic process"/>
    <property type="evidence" value="ECO:0007669"/>
    <property type="project" value="UniProtKB-KW"/>
</dbReference>
<evidence type="ECO:0000256" key="4">
    <source>
        <dbReference type="ARBA" id="ARBA00011037"/>
    </source>
</evidence>
<feature type="active site" description="Proton donor" evidence="8 9">
    <location>
        <position position="127"/>
    </location>
</feature>
<feature type="site" description="Transition state stabilizer" evidence="8 11">
    <location>
        <position position="44"/>
    </location>
</feature>
<comment type="caution">
    <text evidence="12">The sequence shown here is derived from an EMBL/GenBank/DDBJ whole genome shotgun (WGS) entry which is preliminary data.</text>
</comment>
<evidence type="ECO:0000256" key="1">
    <source>
        <dbReference type="ARBA" id="ARBA00001864"/>
    </source>
</evidence>
<dbReference type="Proteomes" id="UP000054715">
    <property type="component" value="Unassembled WGS sequence"/>
</dbReference>
<feature type="binding site" evidence="8 10">
    <location>
        <position position="138"/>
    </location>
    <ligand>
        <name>substrate</name>
    </ligand>
</feature>
<evidence type="ECO:0000256" key="10">
    <source>
        <dbReference type="PIRSR" id="PIRSR001399-2"/>
    </source>
</evidence>